<dbReference type="Proteomes" id="UP000561438">
    <property type="component" value="Unassembled WGS sequence"/>
</dbReference>
<evidence type="ECO:0000256" key="1">
    <source>
        <dbReference type="SAM" id="SignalP"/>
    </source>
</evidence>
<evidence type="ECO:0000313" key="2">
    <source>
        <dbReference type="EMBL" id="NVD44657.1"/>
    </source>
</evidence>
<dbReference type="AlphaFoldDB" id="A0A850H244"/>
<name>A0A850H244_9SPHN</name>
<feature type="signal peptide" evidence="1">
    <location>
        <begin position="1"/>
        <end position="23"/>
    </location>
</feature>
<reference evidence="2 3" key="1">
    <citation type="submission" date="2020-06" db="EMBL/GenBank/DDBJ databases">
        <title>Altererythrobacter sp. HHU K3-1.</title>
        <authorList>
            <person name="Zhang D."/>
            <person name="Xue H."/>
        </authorList>
    </citation>
    <scope>NUCLEOTIDE SEQUENCE [LARGE SCALE GENOMIC DNA]</scope>
    <source>
        <strain evidence="2 3">HHU K3-1</strain>
    </source>
</reference>
<evidence type="ECO:0000313" key="3">
    <source>
        <dbReference type="Proteomes" id="UP000561438"/>
    </source>
</evidence>
<organism evidence="2 3">
    <name type="scientific">Qipengyuania atrilutea</name>
    <dbReference type="NCBI Taxonomy" id="2744473"/>
    <lineage>
        <taxon>Bacteria</taxon>
        <taxon>Pseudomonadati</taxon>
        <taxon>Pseudomonadota</taxon>
        <taxon>Alphaproteobacteria</taxon>
        <taxon>Sphingomonadales</taxon>
        <taxon>Erythrobacteraceae</taxon>
        <taxon>Qipengyuania</taxon>
    </lineage>
</organism>
<dbReference type="RefSeq" id="WP_176266972.1">
    <property type="nucleotide sequence ID" value="NZ_JABWGV010000002.1"/>
</dbReference>
<keyword evidence="1" id="KW-0732">Signal</keyword>
<feature type="chain" id="PRO_5032905157" evidence="1">
    <location>
        <begin position="24"/>
        <end position="133"/>
    </location>
</feature>
<protein>
    <submittedName>
        <fullName evidence="2">Uncharacterized protein</fullName>
    </submittedName>
</protein>
<keyword evidence="3" id="KW-1185">Reference proteome</keyword>
<proteinExistence type="predicted"/>
<sequence length="133" mass="14780">MSKKAIIPALAALGITMTAIPLAAQSSGMSVLDKLERGQWELRERGTKATRRICVRTGRELIQLRHRGPDCSRYVVESGTDQVTVQYTCRGNGYARTSIRRETPTLVQIESQGIADELPFEFIAEARRVGSCR</sequence>
<gene>
    <name evidence="2" type="ORF">HUV48_06445</name>
</gene>
<accession>A0A850H244</accession>
<dbReference type="EMBL" id="JABWGV010000002">
    <property type="protein sequence ID" value="NVD44657.1"/>
    <property type="molecule type" value="Genomic_DNA"/>
</dbReference>
<comment type="caution">
    <text evidence="2">The sequence shown here is derived from an EMBL/GenBank/DDBJ whole genome shotgun (WGS) entry which is preliminary data.</text>
</comment>